<comment type="caution">
    <text evidence="1">The sequence shown here is derived from an EMBL/GenBank/DDBJ whole genome shotgun (WGS) entry which is preliminary data.</text>
</comment>
<sequence>MATVSFFSHTSWPTAAGVSHVGSFLLQEYMFIFCILLHLILVGTHVTLVVVDFKHQQFLANETLATDLFFFAALTSSNTVVKIFYSIVVTVTQGLTLRRNYHVPQSLTDWHEKSSAWLGLWSSLPIMRLQRQNHVTPREFFLILGYLATIFVLGVTDASLLVVGTAKVTGPILAQTTSYLGEVRRKDLKGAFQIVTLLPIWGDYIFAPGFDDSTVYDVPILWNKGSTSVDAVVFNVDCGVIPALSQTGSPTIITVDGNALVGFPIQVGNDLQDVVITPAPRSLRVLSPQPVNIKETGLPPTLFIVSTTVQITDDGGSALSVVDINPSVQGNASGCGKTPCMPVVSVQVVACNVRASNTTVEIRGGSLKSSLSSRNASWHSWSLPTAPSQPFLRSVGDFGRLSPPSDSLQTYITTLNGSVVTSAYNATMLEHTLMAWLNYHGSAPTLPLGELNYALQQVLAAVYWRASFRLAARAIGSTANNGNMYFQIQINKYTPWIGLGLSIVLLLIAVILTRPPTRMRSRPPPWLDTIASGSPGLLQVAWLMGTMENLPRSLIEKAPDPTLKELYKAGKLILILTEDWEPTETKCTNRPHNGDLSDAPLLGPDGVDDRRDGEDHAAVG</sequence>
<reference evidence="1" key="1">
    <citation type="submission" date="2022-07" db="EMBL/GenBank/DDBJ databases">
        <title>Genome Sequence of Phlebia brevispora.</title>
        <authorList>
            <person name="Buettner E."/>
        </authorList>
    </citation>
    <scope>NUCLEOTIDE SEQUENCE</scope>
    <source>
        <strain evidence="1">MPL23</strain>
    </source>
</reference>
<proteinExistence type="predicted"/>
<name>A0ACC1TB20_9APHY</name>
<evidence type="ECO:0000313" key="2">
    <source>
        <dbReference type="Proteomes" id="UP001148662"/>
    </source>
</evidence>
<accession>A0ACC1TB20</accession>
<gene>
    <name evidence="1" type="ORF">NM688_g1603</name>
</gene>
<dbReference type="EMBL" id="JANHOG010000178">
    <property type="protein sequence ID" value="KAJ3557196.1"/>
    <property type="molecule type" value="Genomic_DNA"/>
</dbReference>
<keyword evidence="2" id="KW-1185">Reference proteome</keyword>
<dbReference type="Proteomes" id="UP001148662">
    <property type="component" value="Unassembled WGS sequence"/>
</dbReference>
<protein>
    <submittedName>
        <fullName evidence="1">Uncharacterized protein</fullName>
    </submittedName>
</protein>
<evidence type="ECO:0000313" key="1">
    <source>
        <dbReference type="EMBL" id="KAJ3557196.1"/>
    </source>
</evidence>
<organism evidence="1 2">
    <name type="scientific">Phlebia brevispora</name>
    <dbReference type="NCBI Taxonomy" id="194682"/>
    <lineage>
        <taxon>Eukaryota</taxon>
        <taxon>Fungi</taxon>
        <taxon>Dikarya</taxon>
        <taxon>Basidiomycota</taxon>
        <taxon>Agaricomycotina</taxon>
        <taxon>Agaricomycetes</taxon>
        <taxon>Polyporales</taxon>
        <taxon>Meruliaceae</taxon>
        <taxon>Phlebia</taxon>
    </lineage>
</organism>